<keyword evidence="1" id="KW-0889">Transcription antitermination</keyword>
<evidence type="ECO:0000313" key="5">
    <source>
        <dbReference type="EMBL" id="AKQ44625.1"/>
    </source>
</evidence>
<dbReference type="PANTHER" id="PTHR30265:SF4">
    <property type="entry name" value="KOW MOTIF FAMILY PROTEIN, EXPRESSED"/>
    <property type="match status" value="1"/>
</dbReference>
<name>A0A0H4VGB3_9BACT</name>
<dbReference type="EMBL" id="CP010777">
    <property type="protein sequence ID" value="AKQ44625.1"/>
    <property type="molecule type" value="Genomic_DNA"/>
</dbReference>
<dbReference type="GO" id="GO:0006354">
    <property type="term" value="P:DNA-templated transcription elongation"/>
    <property type="evidence" value="ECO:0007669"/>
    <property type="project" value="InterPro"/>
</dbReference>
<evidence type="ECO:0000256" key="1">
    <source>
        <dbReference type="ARBA" id="ARBA00022814"/>
    </source>
</evidence>
<dbReference type="InterPro" id="IPR036735">
    <property type="entry name" value="NGN_dom_sf"/>
</dbReference>
<feature type="domain" description="NusG-like N-terminal" evidence="4">
    <location>
        <begin position="6"/>
        <end position="98"/>
    </location>
</feature>
<protein>
    <submittedName>
        <fullName evidence="5">Antitermination protein NusG</fullName>
    </submittedName>
</protein>
<keyword evidence="2" id="KW-0805">Transcription regulation</keyword>
<dbReference type="InterPro" id="IPR006645">
    <property type="entry name" value="NGN-like_dom"/>
</dbReference>
<dbReference type="InterPro" id="IPR043425">
    <property type="entry name" value="NusG-like"/>
</dbReference>
<evidence type="ECO:0000259" key="4">
    <source>
        <dbReference type="Pfam" id="PF02357"/>
    </source>
</evidence>
<sequence length="172" mass="19714">MAMHEKWYAVYTKPRWEKKVAASFTERLITNYCPLNRVTRQWSDRKKTVLEPLFTSYVFVRVPEKQLYDLKKTNGVLSLVNWLGKPAVIREEEIDTIREFLTCHSNVFVAGTEISLYNTVRVNEGSLTDKEGTVIAIKNKTLKVALPSLGFTMYAEVPKASVEVLQYAAADF</sequence>
<proteinExistence type="predicted"/>
<gene>
    <name evidence="5" type="ORF">TH63_01655</name>
</gene>
<dbReference type="GO" id="GO:0031564">
    <property type="term" value="P:transcription antitermination"/>
    <property type="evidence" value="ECO:0007669"/>
    <property type="project" value="UniProtKB-KW"/>
</dbReference>
<dbReference type="AlphaFoldDB" id="A0A0H4VGB3"/>
<keyword evidence="3" id="KW-0804">Transcription</keyword>
<dbReference type="CDD" id="cd09895">
    <property type="entry name" value="NGN_SP_UpxY"/>
    <property type="match status" value="1"/>
</dbReference>
<dbReference type="Proteomes" id="UP000036458">
    <property type="component" value="Chromosome"/>
</dbReference>
<evidence type="ECO:0000256" key="2">
    <source>
        <dbReference type="ARBA" id="ARBA00023015"/>
    </source>
</evidence>
<evidence type="ECO:0000256" key="3">
    <source>
        <dbReference type="ARBA" id="ARBA00023163"/>
    </source>
</evidence>
<dbReference type="PANTHER" id="PTHR30265">
    <property type="entry name" value="RHO-INTERACTING TRANSCRIPTION TERMINATION FACTOR NUSG"/>
    <property type="match status" value="1"/>
</dbReference>
<accession>A0A0H4VGB3</accession>
<dbReference type="KEGG" id="ruf:TH63_01655"/>
<dbReference type="Gene3D" id="3.30.70.940">
    <property type="entry name" value="NusG, N-terminal domain"/>
    <property type="match status" value="1"/>
</dbReference>
<organism evidence="5 6">
    <name type="scientific">Rufibacter radiotolerans</name>
    <dbReference type="NCBI Taxonomy" id="1379910"/>
    <lineage>
        <taxon>Bacteria</taxon>
        <taxon>Pseudomonadati</taxon>
        <taxon>Bacteroidota</taxon>
        <taxon>Cytophagia</taxon>
        <taxon>Cytophagales</taxon>
        <taxon>Hymenobacteraceae</taxon>
        <taxon>Rufibacter</taxon>
    </lineage>
</organism>
<dbReference type="OrthoDB" id="9796143at2"/>
<evidence type="ECO:0000313" key="6">
    <source>
        <dbReference type="Proteomes" id="UP000036458"/>
    </source>
</evidence>
<dbReference type="NCBIfam" id="NF033644">
    <property type="entry name" value="antiterm_UpxY"/>
    <property type="match status" value="1"/>
</dbReference>
<dbReference type="STRING" id="1379910.TH63_01655"/>
<keyword evidence="6" id="KW-1185">Reference proteome</keyword>
<reference evidence="5 6" key="1">
    <citation type="submission" date="2015-01" db="EMBL/GenBank/DDBJ databases">
        <title>Rufibacter sp./DG31D/ whole genome sequencing.</title>
        <authorList>
            <person name="Kim M.K."/>
            <person name="Srinivasan S."/>
            <person name="Lee J.-J."/>
        </authorList>
    </citation>
    <scope>NUCLEOTIDE SEQUENCE [LARGE SCALE GENOMIC DNA]</scope>
    <source>
        <strain evidence="5 6">DG31D</strain>
    </source>
</reference>
<dbReference type="Pfam" id="PF02357">
    <property type="entry name" value="NusG"/>
    <property type="match status" value="1"/>
</dbReference>
<dbReference type="PATRIC" id="fig|1379910.4.peg.344"/>
<dbReference type="SUPFAM" id="SSF82679">
    <property type="entry name" value="N-utilization substance G protein NusG, N-terminal domain"/>
    <property type="match status" value="1"/>
</dbReference>